<dbReference type="AlphaFoldDB" id="A0A9W9PRK1"/>
<feature type="compositionally biased region" description="Polar residues" evidence="1">
    <location>
        <begin position="381"/>
        <end position="402"/>
    </location>
</feature>
<dbReference type="Proteomes" id="UP001147746">
    <property type="component" value="Unassembled WGS sequence"/>
</dbReference>
<accession>A0A9W9PRK1</accession>
<sequence>MVAIELPHVDPSSLKLDNGGQSRDKENEAVSAPYSGSFSFEEEVASARKSGTGPQELPPENEPYKPPSLRTLSIQSYTSSSSRPSLSSEPLFGERFASEHASERQPSEEILQHKPEQSETSFGQMVRARLEREVRAREEYTATTEQFKYGRLQEAGLLRLQWIEHPSMSDCPIFKSTLTFDAFHQMIPSGNVRTENIASDMEDYIVGLGLPNEFVEHVEESVYRAFDYTSVRGEMQWVGRTGPGVIFLEVLESKKGFPHISDITLAFYKRYFPIDTLKYIFVCIVVQPETLNFVRDLLYPANSIPWPNDKPQAWSLGTPEYEALLGTRIGKMVAYTVLGGFNRGTRRIKQILSWPTAQGFVNLRFDIEPSEKEPPEKEQSVKTNWDDSSSSDGPTVSEQSMPRNLEVHGPEAAKFL</sequence>
<dbReference type="EMBL" id="JAPZBO010000008">
    <property type="protein sequence ID" value="KAJ5307742.1"/>
    <property type="molecule type" value="Genomic_DNA"/>
</dbReference>
<gene>
    <name evidence="2" type="ORF">N7476_008398</name>
</gene>
<name>A0A9W9PRK1_9EURO</name>
<reference evidence="2" key="2">
    <citation type="journal article" date="2023" name="IMA Fungus">
        <title>Comparative genomic study of the Penicillium genus elucidates a diverse pangenome and 15 lateral gene transfer events.</title>
        <authorList>
            <person name="Petersen C."/>
            <person name="Sorensen T."/>
            <person name="Nielsen M.R."/>
            <person name="Sondergaard T.E."/>
            <person name="Sorensen J.L."/>
            <person name="Fitzpatrick D.A."/>
            <person name="Frisvad J.C."/>
            <person name="Nielsen K.L."/>
        </authorList>
    </citation>
    <scope>NUCLEOTIDE SEQUENCE</scope>
    <source>
        <strain evidence="2">IBT 21472</strain>
    </source>
</reference>
<feature type="compositionally biased region" description="Low complexity" evidence="1">
    <location>
        <begin position="73"/>
        <end position="88"/>
    </location>
</feature>
<feature type="region of interest" description="Disordered" evidence="1">
    <location>
        <begin position="1"/>
        <end position="122"/>
    </location>
</feature>
<comment type="caution">
    <text evidence="2">The sequence shown here is derived from an EMBL/GenBank/DDBJ whole genome shotgun (WGS) entry which is preliminary data.</text>
</comment>
<protein>
    <submittedName>
        <fullName evidence="2">Uncharacterized protein</fullName>
    </submittedName>
</protein>
<feature type="compositionally biased region" description="Basic and acidic residues" evidence="1">
    <location>
        <begin position="96"/>
        <end position="117"/>
    </location>
</feature>
<evidence type="ECO:0000313" key="2">
    <source>
        <dbReference type="EMBL" id="KAJ5307742.1"/>
    </source>
</evidence>
<feature type="compositionally biased region" description="Basic and acidic residues" evidence="1">
    <location>
        <begin position="368"/>
        <end position="380"/>
    </location>
</feature>
<keyword evidence="3" id="KW-1185">Reference proteome</keyword>
<evidence type="ECO:0000256" key="1">
    <source>
        <dbReference type="SAM" id="MobiDB-lite"/>
    </source>
</evidence>
<reference evidence="2" key="1">
    <citation type="submission" date="2022-12" db="EMBL/GenBank/DDBJ databases">
        <authorList>
            <person name="Petersen C."/>
        </authorList>
    </citation>
    <scope>NUCLEOTIDE SEQUENCE</scope>
    <source>
        <strain evidence="2">IBT 21472</strain>
    </source>
</reference>
<proteinExistence type="predicted"/>
<feature type="region of interest" description="Disordered" evidence="1">
    <location>
        <begin position="368"/>
        <end position="416"/>
    </location>
</feature>
<evidence type="ECO:0000313" key="3">
    <source>
        <dbReference type="Proteomes" id="UP001147746"/>
    </source>
</evidence>
<feature type="compositionally biased region" description="Pro residues" evidence="1">
    <location>
        <begin position="56"/>
        <end position="66"/>
    </location>
</feature>
<feature type="compositionally biased region" description="Basic and acidic residues" evidence="1">
    <location>
        <begin position="405"/>
        <end position="416"/>
    </location>
</feature>
<organism evidence="2 3">
    <name type="scientific">Penicillium atrosanguineum</name>
    <dbReference type="NCBI Taxonomy" id="1132637"/>
    <lineage>
        <taxon>Eukaryota</taxon>
        <taxon>Fungi</taxon>
        <taxon>Dikarya</taxon>
        <taxon>Ascomycota</taxon>
        <taxon>Pezizomycotina</taxon>
        <taxon>Eurotiomycetes</taxon>
        <taxon>Eurotiomycetidae</taxon>
        <taxon>Eurotiales</taxon>
        <taxon>Aspergillaceae</taxon>
        <taxon>Penicillium</taxon>
    </lineage>
</organism>